<feature type="signal peptide" evidence="1">
    <location>
        <begin position="1"/>
        <end position="28"/>
    </location>
</feature>
<proteinExistence type="predicted"/>
<dbReference type="EMBL" id="GIFC01000582">
    <property type="protein sequence ID" value="MXU82665.1"/>
    <property type="molecule type" value="Transcribed_RNA"/>
</dbReference>
<evidence type="ECO:0000313" key="2">
    <source>
        <dbReference type="EMBL" id="MXU82665.1"/>
    </source>
</evidence>
<protein>
    <submittedName>
        <fullName evidence="2">Putative secreted protein</fullName>
    </submittedName>
</protein>
<sequence length="70" mass="7825">MTYQAVQGHTLFRSLTLGFVLLGSHSLATPCNTATHVTITLIDDHGKFCVGYDLSANHHHWCHLSTNRNY</sequence>
<keyword evidence="1" id="KW-0732">Signal</keyword>
<organism evidence="2">
    <name type="scientific">Ixodes ricinus</name>
    <name type="common">Common tick</name>
    <name type="synonym">Acarus ricinus</name>
    <dbReference type="NCBI Taxonomy" id="34613"/>
    <lineage>
        <taxon>Eukaryota</taxon>
        <taxon>Metazoa</taxon>
        <taxon>Ecdysozoa</taxon>
        <taxon>Arthropoda</taxon>
        <taxon>Chelicerata</taxon>
        <taxon>Arachnida</taxon>
        <taxon>Acari</taxon>
        <taxon>Parasitiformes</taxon>
        <taxon>Ixodida</taxon>
        <taxon>Ixodoidea</taxon>
        <taxon>Ixodidae</taxon>
        <taxon>Ixodinae</taxon>
        <taxon>Ixodes</taxon>
    </lineage>
</organism>
<accession>A0A6B0U2F1</accession>
<reference evidence="2" key="1">
    <citation type="submission" date="2019-12" db="EMBL/GenBank/DDBJ databases">
        <title>An insight into the sialome of adult female Ixodes ricinus ticks feeding for 6 days.</title>
        <authorList>
            <person name="Perner J."/>
            <person name="Ribeiro J.M.C."/>
        </authorList>
    </citation>
    <scope>NUCLEOTIDE SEQUENCE</scope>
    <source>
        <strain evidence="2">Semi-engorged</strain>
        <tissue evidence="2">Salivary glands</tissue>
    </source>
</reference>
<feature type="chain" id="PRO_5025528480" evidence="1">
    <location>
        <begin position="29"/>
        <end position="70"/>
    </location>
</feature>
<dbReference type="AlphaFoldDB" id="A0A6B0U2F1"/>
<evidence type="ECO:0000256" key="1">
    <source>
        <dbReference type="SAM" id="SignalP"/>
    </source>
</evidence>
<name>A0A6B0U2F1_IXORI</name>